<dbReference type="WBParaSite" id="Bm9379.1">
    <property type="protein sequence ID" value="Bm9379.1"/>
    <property type="gene ID" value="WBGene00229640"/>
</dbReference>
<reference evidence="1" key="2">
    <citation type="submission" date="2012-12" db="EMBL/GenBank/DDBJ databases">
        <authorList>
            <person name="Gao Y.W."/>
            <person name="Fan S.T."/>
            <person name="Sun H.T."/>
            <person name="Wang Z."/>
            <person name="Gao X.L."/>
            <person name="Li Y.G."/>
            <person name="Wang T.C."/>
            <person name="Zhang K."/>
            <person name="Xu W.W."/>
            <person name="Yu Z.J."/>
            <person name="Xia X.Z."/>
        </authorList>
    </citation>
    <scope>NUCLEOTIDE SEQUENCE</scope>
    <source>
        <strain evidence="1">FR3</strain>
    </source>
</reference>
<reference evidence="2" key="3">
    <citation type="submission" date="2019-04" db="EMBL/GenBank/DDBJ databases">
        <authorList>
            <person name="Howe K."/>
            <person name="Paulini M."/>
            <person name="Williams G."/>
        </authorList>
    </citation>
    <scope>NUCLEOTIDE SEQUENCE [LARGE SCALE GENOMIC DNA]</scope>
    <source>
        <strain evidence="2">FR3</strain>
    </source>
</reference>
<evidence type="ECO:0000313" key="1">
    <source>
        <dbReference type="EMBL" id="CRZ23664.1"/>
    </source>
</evidence>
<reference evidence="1 3" key="1">
    <citation type="journal article" date="2007" name="Science">
        <title>Draft genome of the filarial nematode parasite Brugia malayi.</title>
        <authorList>
            <person name="Ghedin E."/>
            <person name="Wang S."/>
            <person name="Spiro D."/>
            <person name="Caler E."/>
            <person name="Zhao Q."/>
            <person name="Crabtree J."/>
            <person name="Allen J.E."/>
            <person name="Delcher A.L."/>
            <person name="Guiliano D.B."/>
            <person name="Miranda-Saavedra D."/>
            <person name="Angiuoli S.V."/>
            <person name="Creasy T."/>
            <person name="Amedeo P."/>
            <person name="Haas B."/>
            <person name="El-Sayed N.M."/>
            <person name="Wortman J.R."/>
            <person name="Feldblyum T."/>
            <person name="Tallon L."/>
            <person name="Schatz M."/>
            <person name="Shumway M."/>
            <person name="Koo H."/>
            <person name="Salzberg S.L."/>
            <person name="Schobel S."/>
            <person name="Pertea M."/>
            <person name="Pop M."/>
            <person name="White O."/>
            <person name="Barton G.J."/>
            <person name="Carlow C.K."/>
            <person name="Crawford M.J."/>
            <person name="Daub J."/>
            <person name="Dimmic M.W."/>
            <person name="Estes C.F."/>
            <person name="Foster J.M."/>
            <person name="Ganatra M."/>
            <person name="Gregory W.F."/>
            <person name="Johnson N.M."/>
            <person name="Jin J."/>
            <person name="Komuniecki R."/>
            <person name="Korf I."/>
            <person name="Kumar S."/>
            <person name="Laney S."/>
            <person name="Li B.W."/>
            <person name="Li W."/>
            <person name="Lindblom T.H."/>
            <person name="Lustigman S."/>
            <person name="Ma D."/>
            <person name="Maina C.V."/>
            <person name="Martin D.M."/>
            <person name="McCarter J.P."/>
            <person name="McReynolds L."/>
            <person name="Mitreva M."/>
            <person name="Nutman T.B."/>
            <person name="Parkinson J."/>
            <person name="Peregrin-Alvarez J.M."/>
            <person name="Poole C."/>
            <person name="Ren Q."/>
            <person name="Saunders L."/>
            <person name="Sluder A.E."/>
            <person name="Smith K."/>
            <person name="Stanke M."/>
            <person name="Unnasch T.R."/>
            <person name="Ware J."/>
            <person name="Wei A.D."/>
            <person name="Weil G."/>
            <person name="Williams D.J."/>
            <person name="Zhang Y."/>
            <person name="Williams S.A."/>
            <person name="Fraser-Liggett C."/>
            <person name="Slatko B."/>
            <person name="Blaxter M.L."/>
            <person name="Scott A.L."/>
        </authorList>
    </citation>
    <scope>NUCLEOTIDE SEQUENCE</scope>
    <source>
        <strain evidence="1 3">FR3</strain>
    </source>
</reference>
<dbReference type="EMBL" id="LN856903">
    <property type="protein sequence ID" value="CRZ23664.1"/>
    <property type="molecule type" value="Genomic_DNA"/>
</dbReference>
<evidence type="ECO:0000313" key="4">
    <source>
        <dbReference type="WBParaSite" id="Bm9379.1"/>
    </source>
</evidence>
<evidence type="ECO:0000313" key="3">
    <source>
        <dbReference type="Proteomes" id="UP000006672"/>
    </source>
</evidence>
<protein>
    <submittedName>
        <fullName evidence="1 4">Bm9379</fullName>
    </submittedName>
</protein>
<organism evidence="1">
    <name type="scientific">Brugia malayi</name>
    <name type="common">Filarial nematode worm</name>
    <dbReference type="NCBI Taxonomy" id="6279"/>
    <lineage>
        <taxon>Eukaryota</taxon>
        <taxon>Metazoa</taxon>
        <taxon>Ecdysozoa</taxon>
        <taxon>Nematoda</taxon>
        <taxon>Chromadorea</taxon>
        <taxon>Rhabditida</taxon>
        <taxon>Spirurina</taxon>
        <taxon>Spiruromorpha</taxon>
        <taxon>Filarioidea</taxon>
        <taxon>Onchocercidae</taxon>
        <taxon>Brugia</taxon>
    </lineage>
</organism>
<keyword evidence="3" id="KW-1185">Reference proteome</keyword>
<dbReference type="KEGG" id="bmy:BM_BM9379"/>
<accession>A0A0K0JZ30</accession>
<dbReference type="EMBL" id="CAAKNF010000193">
    <property type="protein sequence ID" value="VIO93652.1"/>
    <property type="molecule type" value="Genomic_DNA"/>
</dbReference>
<sequence length="956" mass="109252">MPGKFEIITYFSVILPTTILENIRNEPSTFGTKFVTLFPWSKRISNNSNLTFQIINASMNETAKVVIEYDDGMEKLKNKTQMRREILNVQPNSYTTHKFCAKMMAQSHEANKSLIRSSSSRIYLSSSSPVSIVECIFISYQIGDCFTVLPVTMAANRYSFSIAPSIFSGIFTAYFIPTFTDSHISITSVTRKGLQRISTISRFYRGSMIYAYNSSINDPSTMYISGASPFLILLSMRTHLKQIPYESFACTMLMPLPNEAYSQIALRDDFNAHFAPLDSSKDYRTELFLAAPMQNCQSFTVITFRPNSTKLIDVKPDVISDDVAMEWGHRANDAIVGYASSNTLFQLLRFETYQNISSFLDIIPAYSQYLTGRMCFIFENESERLFLYDVPRQSDTFLLDGKALDVEYIQHFENSFRYITMRKINTKKLARGLHCLESKGRYLLFIFGGSEKMYGYAPAFNTYAMETSKWIVENNFHSYRYDIFGTSFMTLFPWITIEDNNDDSATVLTLEILNPHPYMVAEVNISYLSEIKGNLIEKTYNIIPYTHRKLEINEKMVTKLYAAYSDTIYKSNHDSRIAIKSSMPVSVTQSCFFGGEIGESFVVLPLRMADQKYSFLLPKSIANNSHITIYFLPSNQTTKISIVAKFDGKERFHEIEAKAEKNSSIFAYYGFAKELSLNLLGDNPFQVIIIIQQLLFANNTLSINSRADFGCEMGIPSVQNGIGYTNISKSQKSTSNLTVDSLHLNQRICNIIFNYLGELLTFSQRFIAAQYVTGRSHFAVHHYRNLIIVFMDKNAVNDLEIDGVFAADDIYELQTPYDCTYFTFKFLLPTVPIHYVQSSGRYVVYIKSDVLQNNFHQYFVAFGTQMNMNKEIVSTTEVTNRKPFTERVEVMKSYLKIWNRKVLTKQVQLESTLKQLFTTDQIDKQTESTSGSSVSLARTDCAIITGLQLIILIKIT</sequence>
<dbReference type="WormBase" id="Bm9379">
    <property type="protein sequence ID" value="BM39101"/>
    <property type="gene ID" value="WBGene00229640"/>
</dbReference>
<dbReference type="GeneID" id="6100599"/>
<dbReference type="RefSeq" id="XP_042934435.1">
    <property type="nucleotide sequence ID" value="XM_043078501.1"/>
</dbReference>
<name>A0A0K0JZ30_BRUMA</name>
<gene>
    <name evidence="1 5" type="ORF">Bm9379</name>
    <name evidence="2" type="ORF">BM_BM9379</name>
    <name evidence="1" type="ORF">BM_Bm9379</name>
</gene>
<evidence type="ECO:0000313" key="2">
    <source>
        <dbReference type="EMBL" id="VIO93652.1"/>
    </source>
</evidence>
<dbReference type="OrthoDB" id="5815905at2759"/>
<proteinExistence type="predicted"/>
<evidence type="ECO:0000313" key="5">
    <source>
        <dbReference type="WormBase" id="Bm9379"/>
    </source>
</evidence>
<accession>A0A4E9FB85</accession>
<dbReference type="AlphaFoldDB" id="A0A0K0JZ30"/>
<dbReference type="Proteomes" id="UP000006672">
    <property type="component" value="Unassembled WGS sequence"/>
</dbReference>
<dbReference type="CTD" id="6100599"/>
<reference evidence="4" key="4">
    <citation type="submission" date="2022-04" db="UniProtKB">
        <authorList>
            <consortium name="WormBaseParasite"/>
        </authorList>
    </citation>
    <scope>IDENTIFICATION</scope>
</reference>
<accession>A0A0H5S4X1</accession>